<organism evidence="6 7">
    <name type="scientific">Ileibacterium valens</name>
    <dbReference type="NCBI Taxonomy" id="1862668"/>
    <lineage>
        <taxon>Bacteria</taxon>
        <taxon>Bacillati</taxon>
        <taxon>Bacillota</taxon>
        <taxon>Erysipelotrichia</taxon>
        <taxon>Erysipelotrichales</taxon>
        <taxon>Erysipelotrichaceae</taxon>
        <taxon>Ileibacterium</taxon>
    </lineage>
</organism>
<evidence type="ECO:0000256" key="3">
    <source>
        <dbReference type="ARBA" id="ARBA00024799"/>
    </source>
</evidence>
<dbReference type="RefSeq" id="WP_075819304.1">
    <property type="nucleotide sequence ID" value="NZ_CAJUTZ010000009.1"/>
</dbReference>
<dbReference type="Proteomes" id="UP000186341">
    <property type="component" value="Unassembled WGS sequence"/>
</dbReference>
<dbReference type="NCBIfam" id="TIGR00135">
    <property type="entry name" value="gatC"/>
    <property type="match status" value="1"/>
</dbReference>
<comment type="function">
    <text evidence="3">Allows the formation of correctly charged Asn-tRNA(Asn) or Gln-tRNA(Gln) through the transamidation of misacylated Asp-tRNA(Asn) or Glu-tRNA(Gln) in organisms which lack either or both of asparaginyl-tRNA or glutaminyl-tRNA synthetases. The reaction takes place in the presence of glutamine and ATP through an activated phospho-Asp-tRNA(Asn) or phospho-Glu-tRNA(Gln).</text>
</comment>
<evidence type="ECO:0000313" key="7">
    <source>
        <dbReference type="Proteomes" id="UP000186341"/>
    </source>
</evidence>
<evidence type="ECO:0000256" key="1">
    <source>
        <dbReference type="ARBA" id="ARBA00010757"/>
    </source>
</evidence>
<comment type="caution">
    <text evidence="6">The sequence shown here is derived from an EMBL/GenBank/DDBJ whole genome shotgun (WGS) entry which is preliminary data.</text>
</comment>
<comment type="similarity">
    <text evidence="1">Belongs to the GatC family.</text>
</comment>
<dbReference type="GeneID" id="82202745"/>
<accession>A0A1U7NGA0</accession>
<dbReference type="Pfam" id="PF02686">
    <property type="entry name" value="GatC"/>
    <property type="match status" value="1"/>
</dbReference>
<dbReference type="SUPFAM" id="SSF141000">
    <property type="entry name" value="Glu-tRNAGln amidotransferase C subunit"/>
    <property type="match status" value="1"/>
</dbReference>
<dbReference type="OrthoDB" id="9813938at2"/>
<dbReference type="EMBL" id="MPJW01000122">
    <property type="protein sequence ID" value="OLU39914.1"/>
    <property type="molecule type" value="Genomic_DNA"/>
</dbReference>
<comment type="subunit">
    <text evidence="2">Heterotrimer of A, B and C subunits.</text>
</comment>
<protein>
    <submittedName>
        <fullName evidence="6">Aspartyl-tRNA amidotransferase</fullName>
    </submittedName>
</protein>
<proteinExistence type="inferred from homology"/>
<dbReference type="InterPro" id="IPR036113">
    <property type="entry name" value="Asp/Glu-ADT_sf_sub_c"/>
</dbReference>
<evidence type="ECO:0000313" key="6">
    <source>
        <dbReference type="EMBL" id="OLU39914.1"/>
    </source>
</evidence>
<dbReference type="GO" id="GO:0006450">
    <property type="term" value="P:regulation of translational fidelity"/>
    <property type="evidence" value="ECO:0007669"/>
    <property type="project" value="InterPro"/>
</dbReference>
<evidence type="ECO:0000256" key="2">
    <source>
        <dbReference type="ARBA" id="ARBA00011123"/>
    </source>
</evidence>
<comment type="catalytic activity">
    <reaction evidence="5">
        <text>L-glutamyl-tRNA(Gln) + L-glutamine + ATP + H2O = L-glutaminyl-tRNA(Gln) + L-glutamate + ADP + phosphate + H(+)</text>
        <dbReference type="Rhea" id="RHEA:17521"/>
        <dbReference type="Rhea" id="RHEA-COMP:9681"/>
        <dbReference type="Rhea" id="RHEA-COMP:9684"/>
        <dbReference type="ChEBI" id="CHEBI:15377"/>
        <dbReference type="ChEBI" id="CHEBI:15378"/>
        <dbReference type="ChEBI" id="CHEBI:29985"/>
        <dbReference type="ChEBI" id="CHEBI:30616"/>
        <dbReference type="ChEBI" id="CHEBI:43474"/>
        <dbReference type="ChEBI" id="CHEBI:58359"/>
        <dbReference type="ChEBI" id="CHEBI:78520"/>
        <dbReference type="ChEBI" id="CHEBI:78521"/>
        <dbReference type="ChEBI" id="CHEBI:456216"/>
    </reaction>
</comment>
<name>A0A1U7NGA0_9FIRM</name>
<gene>
    <name evidence="6" type="ORF">BO222_05940</name>
</gene>
<dbReference type="GO" id="GO:0016740">
    <property type="term" value="F:transferase activity"/>
    <property type="evidence" value="ECO:0007669"/>
    <property type="project" value="UniProtKB-KW"/>
</dbReference>
<comment type="catalytic activity">
    <reaction evidence="4">
        <text>L-aspartyl-tRNA(Asn) + L-glutamine + ATP + H2O = L-asparaginyl-tRNA(Asn) + L-glutamate + ADP + phosphate + 2 H(+)</text>
        <dbReference type="Rhea" id="RHEA:14513"/>
        <dbReference type="Rhea" id="RHEA-COMP:9674"/>
        <dbReference type="Rhea" id="RHEA-COMP:9677"/>
        <dbReference type="ChEBI" id="CHEBI:15377"/>
        <dbReference type="ChEBI" id="CHEBI:15378"/>
        <dbReference type="ChEBI" id="CHEBI:29985"/>
        <dbReference type="ChEBI" id="CHEBI:30616"/>
        <dbReference type="ChEBI" id="CHEBI:43474"/>
        <dbReference type="ChEBI" id="CHEBI:58359"/>
        <dbReference type="ChEBI" id="CHEBI:78515"/>
        <dbReference type="ChEBI" id="CHEBI:78516"/>
        <dbReference type="ChEBI" id="CHEBI:456216"/>
    </reaction>
</comment>
<dbReference type="InterPro" id="IPR003837">
    <property type="entry name" value="GatC"/>
</dbReference>
<dbReference type="AlphaFoldDB" id="A0A1U7NGA0"/>
<evidence type="ECO:0000256" key="4">
    <source>
        <dbReference type="ARBA" id="ARBA00047380"/>
    </source>
</evidence>
<keyword evidence="6" id="KW-0808">Transferase</keyword>
<evidence type="ECO:0000256" key="5">
    <source>
        <dbReference type="ARBA" id="ARBA00047913"/>
    </source>
</evidence>
<reference evidence="6 7" key="1">
    <citation type="submission" date="2016-11" db="EMBL/GenBank/DDBJ databases">
        <title>Description of two novel members of the family Erysipelotrichaceae: Ileibacterium lipovorans gen. nov., sp. nov. and Dubosiella newyorkensis, gen. nov., sp. nov.</title>
        <authorList>
            <person name="Cox L.M."/>
            <person name="Sohn J."/>
            <person name="Tyrrell K.L."/>
            <person name="Citron D.M."/>
            <person name="Lawson P.A."/>
            <person name="Patel N.B."/>
            <person name="Iizumi T."/>
            <person name="Perez-Perez G.I."/>
            <person name="Goldstein E.J."/>
            <person name="Blaser M.J."/>
        </authorList>
    </citation>
    <scope>NUCLEOTIDE SEQUENCE [LARGE SCALE GENOMIC DNA]</scope>
    <source>
        <strain evidence="6 7">NYU-BL-A3</strain>
    </source>
</reference>
<keyword evidence="7" id="KW-1185">Reference proteome</keyword>
<sequence>MEKFSSEYFRKLANDLKFDLSDEEIEALKKDFLAVEKQVELFDTIDTDGVEPMIYPFETPTVFLREDEIVDVLDQDDALSNAADVRMGHVHVPKVVK</sequence>